<dbReference type="Proteomes" id="UP000887574">
    <property type="component" value="Unplaced"/>
</dbReference>
<feature type="compositionally biased region" description="Basic and acidic residues" evidence="1">
    <location>
        <begin position="142"/>
        <end position="160"/>
    </location>
</feature>
<dbReference type="AlphaFoldDB" id="A0A915EQ96"/>
<evidence type="ECO:0000313" key="3">
    <source>
        <dbReference type="WBParaSite" id="jg8659"/>
    </source>
</evidence>
<feature type="compositionally biased region" description="Basic and acidic residues" evidence="1">
    <location>
        <begin position="1"/>
        <end position="14"/>
    </location>
</feature>
<feature type="compositionally biased region" description="Acidic residues" evidence="1">
    <location>
        <begin position="113"/>
        <end position="125"/>
    </location>
</feature>
<reference evidence="3" key="1">
    <citation type="submission" date="2022-11" db="UniProtKB">
        <authorList>
            <consortium name="WormBaseParasite"/>
        </authorList>
    </citation>
    <scope>IDENTIFICATION</scope>
</reference>
<accession>A0A915EQ96</accession>
<feature type="region of interest" description="Disordered" evidence="1">
    <location>
        <begin position="80"/>
        <end position="162"/>
    </location>
</feature>
<evidence type="ECO:0000256" key="1">
    <source>
        <dbReference type="SAM" id="MobiDB-lite"/>
    </source>
</evidence>
<feature type="region of interest" description="Disordered" evidence="1">
    <location>
        <begin position="1"/>
        <end position="64"/>
    </location>
</feature>
<feature type="compositionally biased region" description="Acidic residues" evidence="1">
    <location>
        <begin position="448"/>
        <end position="457"/>
    </location>
</feature>
<feature type="region of interest" description="Disordered" evidence="1">
    <location>
        <begin position="533"/>
        <end position="580"/>
    </location>
</feature>
<keyword evidence="2" id="KW-1185">Reference proteome</keyword>
<sequence>MQPDEIPPKQKELKPQTSEVSRPGVDGQPPRLADQQHTQAQKEPSGQPAVSSEPDSALSVQKRQEQIRILEEQRLQMVYEVEESTHRKRVKRKPTQEKTSSQSDGEHSCSEGDYTDEDEVQEEQPTEMPLLSTIQVIQRQISRQEEVRKRSESQSEDARSKALVKLPYQADLEHRPLSAVQAFQAKNRENDSQQEDALQASDTGKIRKMAELVEQHQATSQPFESALREKKELLQKQEREPGKIKGMAVKFEEIAGSQQYEVLARDRELKKLPMEFAKAKNAQSGHVAEEHFEGEIQVKVQPGKGATRGQETEVQPEKAVIANLQAKVEPEVMDVSEQEADPVERISTVELGNQEIFRGAENAQSGHVAEPEQDFKEEIAVKVEGDEGTTRGQRSEFQPQEVVIESRKDEVEPEVEAVSKQRDDPIAKLSIAKTEEEVEHQEILQEQDLSDSSEYSDDSILPNELDTLVQSIVQSRGRPESSGTSSSRFGTKALKEEPLPNDGSGVTDLKVEELQKSQELVYKPLSAIQVFHSNQRAEHEKRVAKKQKNAASADPEGSKGKVKKAAEGLEIVERPPGLGEMLHDWKAEKAPEKNVEESTKIKKMAEKFEEIAASQAYEVLARDKELRNLPLEISEDTQIEDSQPKLITVERASSRIDKKLWSHDKECR</sequence>
<dbReference type="WBParaSite" id="jg8659">
    <property type="protein sequence ID" value="jg8659"/>
    <property type="gene ID" value="jg8659"/>
</dbReference>
<protein>
    <submittedName>
        <fullName evidence="3">A-kinase anchor protein 2 C-terminal domain-containing protein</fullName>
    </submittedName>
</protein>
<feature type="compositionally biased region" description="Polar residues" evidence="1">
    <location>
        <begin position="132"/>
        <end position="141"/>
    </location>
</feature>
<name>A0A915EQ96_9BILA</name>
<organism evidence="2 3">
    <name type="scientific">Ditylenchus dipsaci</name>
    <dbReference type="NCBI Taxonomy" id="166011"/>
    <lineage>
        <taxon>Eukaryota</taxon>
        <taxon>Metazoa</taxon>
        <taxon>Ecdysozoa</taxon>
        <taxon>Nematoda</taxon>
        <taxon>Chromadorea</taxon>
        <taxon>Rhabditida</taxon>
        <taxon>Tylenchina</taxon>
        <taxon>Tylenchomorpha</taxon>
        <taxon>Sphaerularioidea</taxon>
        <taxon>Anguinidae</taxon>
        <taxon>Anguininae</taxon>
        <taxon>Ditylenchus</taxon>
    </lineage>
</organism>
<evidence type="ECO:0000313" key="2">
    <source>
        <dbReference type="Proteomes" id="UP000887574"/>
    </source>
</evidence>
<proteinExistence type="predicted"/>
<feature type="compositionally biased region" description="Basic and acidic residues" evidence="1">
    <location>
        <begin position="556"/>
        <end position="573"/>
    </location>
</feature>
<feature type="region of interest" description="Disordered" evidence="1">
    <location>
        <begin position="432"/>
        <end position="507"/>
    </location>
</feature>
<feature type="compositionally biased region" description="Polar residues" evidence="1">
    <location>
        <begin position="35"/>
        <end position="61"/>
    </location>
</feature>